<feature type="compositionally biased region" description="Polar residues" evidence="3">
    <location>
        <begin position="1287"/>
        <end position="1311"/>
    </location>
</feature>
<reference evidence="4" key="1">
    <citation type="submission" date="2017-12" db="EMBL/GenBank/DDBJ databases">
        <title>Gene loss provides genomic basis for host adaptation in cereal stripe rust fungi.</title>
        <authorList>
            <person name="Xia C."/>
        </authorList>
    </citation>
    <scope>NUCLEOTIDE SEQUENCE [LARGE SCALE GENOMIC DNA]</scope>
    <source>
        <strain evidence="4">93-210</strain>
    </source>
</reference>
<dbReference type="VEuPathDB" id="FungiDB:PSHT_01328"/>
<dbReference type="InterPro" id="IPR032675">
    <property type="entry name" value="LRR_dom_sf"/>
</dbReference>
<dbReference type="Pfam" id="PF10428">
    <property type="entry name" value="SOG2"/>
    <property type="match status" value="1"/>
</dbReference>
<feature type="compositionally biased region" description="Low complexity" evidence="3">
    <location>
        <begin position="1047"/>
        <end position="1073"/>
    </location>
</feature>
<feature type="compositionally biased region" description="Polar residues" evidence="3">
    <location>
        <begin position="1480"/>
        <end position="1498"/>
    </location>
</feature>
<evidence type="ECO:0008006" key="6">
    <source>
        <dbReference type="Google" id="ProtNLM"/>
    </source>
</evidence>
<feature type="compositionally biased region" description="Polar residues" evidence="3">
    <location>
        <begin position="470"/>
        <end position="482"/>
    </location>
</feature>
<evidence type="ECO:0000256" key="2">
    <source>
        <dbReference type="ARBA" id="ARBA00022737"/>
    </source>
</evidence>
<keyword evidence="5" id="KW-1185">Reference proteome</keyword>
<feature type="region of interest" description="Disordered" evidence="3">
    <location>
        <begin position="1151"/>
        <end position="1238"/>
    </location>
</feature>
<feature type="compositionally biased region" description="Low complexity" evidence="3">
    <location>
        <begin position="907"/>
        <end position="923"/>
    </location>
</feature>
<feature type="compositionally biased region" description="Low complexity" evidence="3">
    <location>
        <begin position="1273"/>
        <end position="1286"/>
    </location>
</feature>
<sequence length="1543" mass="169602">MNHLPLCDPRTRPVPGVSEDGLSKMNSKKTEWVFKTKLSRSEFFDKQAEDSSKRWRKTDGKEDSEDYLLISLNSQIQISILNFENSQATARMSSTARSSEEINRKQQQQQQQQSSTTTSNTTNLEPITPEGLLKLVRLMRTNNHNNNNNNNNLSVHSRAASNASSATYDDLKSLSLTIPVDPLQKRTMAETLDLSHQRIADLTQPVLEELAEYVERLALGYNYLPVLPDHFAILGDSLRYLNLRGNQMEIFPEVLTRMPSLEILDVSRNKIKAFPRRPGSLDRLRVLSVSRNRIKRLPNYVANLTTLRVLKIDHNPVIWPPKELVTFTDLCERADEVDEGVDLNHQVRDDDRSTHHTRTRTHSNETNTSMAHWLRTLQEWMRKNPYVRPVKQTRPSTGETSADPSEFAALRATTDFERSFNHFKGAQSPDISPAMTLSNGPASSPIPPSSIPATRNNNNNSKTHDHMLQHNRNASSSSTTQWVRKRPELRLKKSLPDLRRNHAEIMVERNADMDRAYFDLNRSPNIIPPNSSSSVTFSLNSPGLMDRGPRSAMALSNGTSTPGAIHHNPPLSSKNTELDRLGGTQIRRMKIGTTVDQDSLSGDRNSGAYFRRLSMLPASTISKQVPTPLLQLMDGIRGILFSLSQIYAALKQFVMFATQDRLPGALSRMISAADDSMGKLINALDRFDSSTRRAQPELEIVLQVFKSCKDNLIVFDKLVNVLSIQLKVLTGSADVRYSRTLLLSLYGATAEIAMSWQTITPLIDDVISLPSLRKSKPSPVPIPEENHHHHHHHSSSSDFAISRDKLQIDQESCSSSSSNKQHPSINQHHHHPISPNQSSYKPVERRQVTTNNLPPPSLPLPSYATFPPSPSTASEPNSNNPFGMSGSKFEGGLTSNSATFLNDEPRSMSSSSSSASSTFPSTTILRNPTSTNTSVYNRIGLDTPTTNRPPTSLPMLETGSSSSSSSSISKLSTDNYPSILSPGNLSHNSIPRSPALSSIASLNSSFIPLSNDHSSINHSSSSLEHPSSSSSMGFDSMYTTAGGGGAPSSTRSDSTSRPPPSSSSSTTTRTNTTMTEIPERTTSRHHHQQQQVQHYQHHSQPHDDYHHHQFRSDADLSRTDQDFLDMTQATIHIALSVTSMMLENLGQVQNSNDLDHHHHHHHQALSSSSIGTGTGNGSSTNNYRNVDYYSSGQGPSEIEANNNSNHQPESSSKRERKVAMAPLSTTTTSSPSMISSNNNKTTELKELCELVILVIQRLRSSLLGFWNARNTAASQNQNSNSNSNVNMKQGSNSSGSLTSIITPSSNTHTIHTDFQSIPATSSSTGNGTGGLEHDQFAQFGIDLQHDLDLSRSSPTSVSIESRKVFDDATAFVKAVIQTANLARTTMTTSTEYPLSKSIREGLGELTKATKELATLLAVSSFKPGGSTSSSSGNINNGSSSSSSTIGSLTSTSTSNQLSTPTSLTHHSNPSYTLLYPPSTPTLSSHNHNHQNYMNQSSHGPHYTSSISSTPIATSFNLPLNNNHRDLNMLASSDHFPPSSSTNH</sequence>
<organism evidence="4 5">
    <name type="scientific">Puccinia striiformis</name>
    <dbReference type="NCBI Taxonomy" id="27350"/>
    <lineage>
        <taxon>Eukaryota</taxon>
        <taxon>Fungi</taxon>
        <taxon>Dikarya</taxon>
        <taxon>Basidiomycota</taxon>
        <taxon>Pucciniomycotina</taxon>
        <taxon>Pucciniomycetes</taxon>
        <taxon>Pucciniales</taxon>
        <taxon>Pucciniaceae</taxon>
        <taxon>Puccinia</taxon>
    </lineage>
</organism>
<dbReference type="Proteomes" id="UP000239156">
    <property type="component" value="Unassembled WGS sequence"/>
</dbReference>
<feature type="compositionally biased region" description="Low complexity" evidence="3">
    <location>
        <begin position="1166"/>
        <end position="1182"/>
    </location>
</feature>
<feature type="region of interest" description="Disordered" evidence="3">
    <location>
        <begin position="437"/>
        <end position="484"/>
    </location>
</feature>
<feature type="compositionally biased region" description="Polar residues" evidence="3">
    <location>
        <begin position="924"/>
        <end position="936"/>
    </location>
</feature>
<dbReference type="VEuPathDB" id="FungiDB:PSTT_12145"/>
<evidence type="ECO:0000313" key="5">
    <source>
        <dbReference type="Proteomes" id="UP000239156"/>
    </source>
</evidence>
<gene>
    <name evidence="4" type="ORF">PSTT_12145</name>
</gene>
<dbReference type="Gene3D" id="3.80.10.10">
    <property type="entry name" value="Ribonuclease Inhibitor"/>
    <property type="match status" value="1"/>
</dbReference>
<feature type="compositionally biased region" description="Low complexity" evidence="3">
    <location>
        <begin position="106"/>
        <end position="123"/>
    </location>
</feature>
<dbReference type="PROSITE" id="PS51450">
    <property type="entry name" value="LRR"/>
    <property type="match status" value="1"/>
</dbReference>
<feature type="region of interest" description="Disordered" evidence="3">
    <location>
        <begin position="1422"/>
        <end position="1506"/>
    </location>
</feature>
<feature type="compositionally biased region" description="Low complexity" evidence="3">
    <location>
        <begin position="960"/>
        <end position="969"/>
    </location>
</feature>
<feature type="region of interest" description="Disordered" evidence="3">
    <location>
        <begin position="774"/>
        <end position="972"/>
    </location>
</feature>
<proteinExistence type="predicted"/>
<keyword evidence="1" id="KW-0433">Leucine-rich repeat</keyword>
<dbReference type="Pfam" id="PF13855">
    <property type="entry name" value="LRR_8"/>
    <property type="match status" value="1"/>
</dbReference>
<accession>A0A2S4UXE9</accession>
<dbReference type="InterPro" id="IPR001611">
    <property type="entry name" value="Leu-rich_rpt"/>
</dbReference>
<feature type="compositionally biased region" description="Low complexity" evidence="3">
    <location>
        <begin position="1013"/>
        <end position="1031"/>
    </location>
</feature>
<dbReference type="SMART" id="SM00369">
    <property type="entry name" value="LRR_TYP"/>
    <property type="match status" value="2"/>
</dbReference>
<feature type="compositionally biased region" description="Low complexity" evidence="3">
    <location>
        <begin position="1224"/>
        <end position="1236"/>
    </location>
</feature>
<dbReference type="InterPro" id="IPR003591">
    <property type="entry name" value="Leu-rich_rpt_typical-subtyp"/>
</dbReference>
<evidence type="ECO:0000256" key="1">
    <source>
        <dbReference type="ARBA" id="ARBA00022614"/>
    </source>
</evidence>
<protein>
    <recommendedName>
        <fullName evidence="6">RAM signaling network component</fullName>
    </recommendedName>
</protein>
<dbReference type="SMART" id="SM00364">
    <property type="entry name" value="LRR_BAC"/>
    <property type="match status" value="3"/>
</dbReference>
<feature type="region of interest" description="Disordered" evidence="3">
    <location>
        <begin position="1"/>
        <end position="23"/>
    </location>
</feature>
<feature type="compositionally biased region" description="Low complexity" evidence="3">
    <location>
        <begin position="1424"/>
        <end position="1464"/>
    </location>
</feature>
<feature type="compositionally biased region" description="Basic and acidic residues" evidence="3">
    <location>
        <begin position="1100"/>
        <end position="1114"/>
    </location>
</feature>
<dbReference type="InterPro" id="IPR019487">
    <property type="entry name" value="RAM_signalling_pathway_SOG2"/>
</dbReference>
<evidence type="ECO:0000313" key="4">
    <source>
        <dbReference type="EMBL" id="POW01942.1"/>
    </source>
</evidence>
<feature type="compositionally biased region" description="Polar residues" evidence="3">
    <location>
        <begin position="871"/>
        <end position="882"/>
    </location>
</feature>
<feature type="region of interest" description="Disordered" evidence="3">
    <location>
        <begin position="1273"/>
        <end position="1311"/>
    </location>
</feature>
<feature type="compositionally biased region" description="Polar residues" evidence="3">
    <location>
        <begin position="1188"/>
        <end position="1210"/>
    </location>
</feature>
<evidence type="ECO:0000256" key="3">
    <source>
        <dbReference type="SAM" id="MobiDB-lite"/>
    </source>
</evidence>
<comment type="caution">
    <text evidence="4">The sequence shown here is derived from an EMBL/GenBank/DDBJ whole genome shotgun (WGS) entry which is preliminary data.</text>
</comment>
<name>A0A2S4UXE9_9BASI</name>
<feature type="region of interest" description="Disordered" evidence="3">
    <location>
        <begin position="1013"/>
        <end position="1114"/>
    </location>
</feature>
<keyword evidence="2" id="KW-0677">Repeat</keyword>
<dbReference type="SUPFAM" id="SSF52058">
    <property type="entry name" value="L domain-like"/>
    <property type="match status" value="1"/>
</dbReference>
<dbReference type="EMBL" id="PKSL01000150">
    <property type="protein sequence ID" value="POW01942.1"/>
    <property type="molecule type" value="Genomic_DNA"/>
</dbReference>
<feature type="region of interest" description="Disordered" evidence="3">
    <location>
        <begin position="91"/>
        <end position="126"/>
    </location>
</feature>